<name>A0A6A6NYN6_9PEZI</name>
<gene>
    <name evidence="2" type="ORF">BDY21DRAFT_386104</name>
</gene>
<reference evidence="2" key="1">
    <citation type="journal article" date="2020" name="Stud. Mycol.">
        <title>101 Dothideomycetes genomes: a test case for predicting lifestyles and emergence of pathogens.</title>
        <authorList>
            <person name="Haridas S."/>
            <person name="Albert R."/>
            <person name="Binder M."/>
            <person name="Bloem J."/>
            <person name="Labutti K."/>
            <person name="Salamov A."/>
            <person name="Andreopoulos B."/>
            <person name="Baker S."/>
            <person name="Barry K."/>
            <person name="Bills G."/>
            <person name="Bluhm B."/>
            <person name="Cannon C."/>
            <person name="Castanera R."/>
            <person name="Culley D."/>
            <person name="Daum C."/>
            <person name="Ezra D."/>
            <person name="Gonzalez J."/>
            <person name="Henrissat B."/>
            <person name="Kuo A."/>
            <person name="Liang C."/>
            <person name="Lipzen A."/>
            <person name="Lutzoni F."/>
            <person name="Magnuson J."/>
            <person name="Mondo S."/>
            <person name="Nolan M."/>
            <person name="Ohm R."/>
            <person name="Pangilinan J."/>
            <person name="Park H.-J."/>
            <person name="Ramirez L."/>
            <person name="Alfaro M."/>
            <person name="Sun H."/>
            <person name="Tritt A."/>
            <person name="Yoshinaga Y."/>
            <person name="Zwiers L.-H."/>
            <person name="Turgeon B."/>
            <person name="Goodwin S."/>
            <person name="Spatafora J."/>
            <person name="Crous P."/>
            <person name="Grigoriev I."/>
        </authorList>
    </citation>
    <scope>NUCLEOTIDE SEQUENCE</scope>
    <source>
        <strain evidence="2">ATCC 16933</strain>
    </source>
</reference>
<feature type="transmembrane region" description="Helical" evidence="1">
    <location>
        <begin position="135"/>
        <end position="153"/>
    </location>
</feature>
<keyword evidence="1" id="KW-1133">Transmembrane helix</keyword>
<keyword evidence="1" id="KW-0472">Membrane</keyword>
<dbReference type="Pfam" id="PF10311">
    <property type="entry name" value="Ilm1"/>
    <property type="match status" value="1"/>
</dbReference>
<dbReference type="AlphaFoldDB" id="A0A6A6NYN6"/>
<feature type="transmembrane region" description="Helical" evidence="1">
    <location>
        <begin position="91"/>
        <end position="108"/>
    </location>
</feature>
<dbReference type="Proteomes" id="UP000799766">
    <property type="component" value="Unassembled WGS sequence"/>
</dbReference>
<dbReference type="OrthoDB" id="5299849at2759"/>
<organism evidence="2 3">
    <name type="scientific">Lineolata rhizophorae</name>
    <dbReference type="NCBI Taxonomy" id="578093"/>
    <lineage>
        <taxon>Eukaryota</taxon>
        <taxon>Fungi</taxon>
        <taxon>Dikarya</taxon>
        <taxon>Ascomycota</taxon>
        <taxon>Pezizomycotina</taxon>
        <taxon>Dothideomycetes</taxon>
        <taxon>Dothideomycetes incertae sedis</taxon>
        <taxon>Lineolatales</taxon>
        <taxon>Lineolataceae</taxon>
        <taxon>Lineolata</taxon>
    </lineage>
</organism>
<proteinExistence type="predicted"/>
<dbReference type="InterPro" id="IPR018815">
    <property type="entry name" value="Incr_loss_mito_DNA_1"/>
</dbReference>
<sequence length="176" mass="19361">MAIVSPFTIIRGLSVFHLTLGFFFLTSPDAITNQNIVFLLGEAMKLPHIRFDSPSPATAFIAVALGLLGVSDLTAASMADEVALPYWMSQCPIRLLFLFAVTGYTYVFKKGGLFAAAGNTNVASGPGENLKNSMVFTWGFLELAAWFWVFLSLRDERRQAAVRILERRKADSGSMR</sequence>
<accession>A0A6A6NYN6</accession>
<keyword evidence="3" id="KW-1185">Reference proteome</keyword>
<evidence type="ECO:0000256" key="1">
    <source>
        <dbReference type="SAM" id="Phobius"/>
    </source>
</evidence>
<evidence type="ECO:0000313" key="2">
    <source>
        <dbReference type="EMBL" id="KAF2456617.1"/>
    </source>
</evidence>
<feature type="transmembrane region" description="Helical" evidence="1">
    <location>
        <begin position="57"/>
        <end position="79"/>
    </location>
</feature>
<dbReference type="PANTHER" id="PTHR28029">
    <property type="entry name" value="PROTEIN ILM1"/>
    <property type="match status" value="1"/>
</dbReference>
<keyword evidence="1" id="KW-0812">Transmembrane</keyword>
<evidence type="ECO:0000313" key="3">
    <source>
        <dbReference type="Proteomes" id="UP000799766"/>
    </source>
</evidence>
<dbReference type="EMBL" id="MU001682">
    <property type="protein sequence ID" value="KAF2456617.1"/>
    <property type="molecule type" value="Genomic_DNA"/>
</dbReference>
<protein>
    <submittedName>
        <fullName evidence="2">Increased loss of mitochondrial DNA protein 1</fullName>
    </submittedName>
</protein>
<dbReference type="PANTHER" id="PTHR28029:SF1">
    <property type="entry name" value="PROTEIN ILM1"/>
    <property type="match status" value="1"/>
</dbReference>